<sequence length="90" mass="10475">MVLFILVLIFYFNIHALIGNRGIITLIKLYKDIDYHSSVLEKALNLKKQLEHKNKLLQEKTLNLDLLDEQTRSILGYVAKNEIVVILKPQ</sequence>
<dbReference type="InterPro" id="IPR007060">
    <property type="entry name" value="FtsL/DivIC"/>
</dbReference>
<dbReference type="RefSeq" id="WP_052690360.1">
    <property type="nucleotide sequence ID" value="NZ_LANX01000001.1"/>
</dbReference>
<evidence type="ECO:0000313" key="2">
    <source>
        <dbReference type="EMBL" id="KJV68876.1"/>
    </source>
</evidence>
<keyword evidence="1" id="KW-0175">Coiled coil</keyword>
<name>A0A0F3NM68_9RICK</name>
<proteinExistence type="predicted"/>
<keyword evidence="3" id="KW-1185">Reference proteome</keyword>
<dbReference type="EMBL" id="LANX01000001">
    <property type="protein sequence ID" value="KJV68876.1"/>
    <property type="molecule type" value="Genomic_DNA"/>
</dbReference>
<dbReference type="Proteomes" id="UP000033562">
    <property type="component" value="Unassembled WGS sequence"/>
</dbReference>
<gene>
    <name evidence="2" type="ORF">NLO413_0244</name>
</gene>
<feature type="coiled-coil region" evidence="1">
    <location>
        <begin position="40"/>
        <end position="70"/>
    </location>
</feature>
<evidence type="ECO:0000313" key="3">
    <source>
        <dbReference type="Proteomes" id="UP000033562"/>
    </source>
</evidence>
<comment type="caution">
    <text evidence="2">The sequence shown here is derived from an EMBL/GenBank/DDBJ whole genome shotgun (WGS) entry which is preliminary data.</text>
</comment>
<protein>
    <submittedName>
        <fullName evidence="2">Septum formation initiator family protein</fullName>
    </submittedName>
</protein>
<evidence type="ECO:0000256" key="1">
    <source>
        <dbReference type="SAM" id="Coils"/>
    </source>
</evidence>
<accession>A0A0F3NM68</accession>
<reference evidence="2 3" key="1">
    <citation type="submission" date="2015-02" db="EMBL/GenBank/DDBJ databases">
        <title>Genome Sequencing of Rickettsiales.</title>
        <authorList>
            <person name="Daugherty S.C."/>
            <person name="Su Q."/>
            <person name="Abolude K."/>
            <person name="Beier-Sexton M."/>
            <person name="Carlyon J.A."/>
            <person name="Carter R."/>
            <person name="Day N.P."/>
            <person name="Dumler S.J."/>
            <person name="Dyachenko V."/>
            <person name="Godinez A."/>
            <person name="Kurtti T.J."/>
            <person name="Lichay M."/>
            <person name="Mullins K.E."/>
            <person name="Ott S."/>
            <person name="Pappas-Brown V."/>
            <person name="Paris D.H."/>
            <person name="Patel P."/>
            <person name="Richards A.L."/>
            <person name="Sadzewicz L."/>
            <person name="Sears K."/>
            <person name="Seidman D."/>
            <person name="Sengamalay N."/>
            <person name="Stenos J."/>
            <person name="Tallon L.J."/>
            <person name="Vincent G."/>
            <person name="Fraser C.M."/>
            <person name="Munderloh U."/>
            <person name="Dunning-Hotopp J.C."/>
        </authorList>
    </citation>
    <scope>NUCLEOTIDE SEQUENCE [LARGE SCALE GENOMIC DNA]</scope>
    <source>
        <strain evidence="2 3">RAC413</strain>
    </source>
</reference>
<organism evidence="2 3">
    <name type="scientific">Candidatus Neoehrlichia procyonis str. RAC413</name>
    <dbReference type="NCBI Taxonomy" id="1359163"/>
    <lineage>
        <taxon>Bacteria</taxon>
        <taxon>Pseudomonadati</taxon>
        <taxon>Pseudomonadota</taxon>
        <taxon>Alphaproteobacteria</taxon>
        <taxon>Rickettsiales</taxon>
        <taxon>Anaplasmataceae</taxon>
        <taxon>Candidatus Neoehrlichia</taxon>
    </lineage>
</organism>
<dbReference type="Pfam" id="PF04977">
    <property type="entry name" value="DivIC"/>
    <property type="match status" value="1"/>
</dbReference>
<dbReference type="AlphaFoldDB" id="A0A0F3NM68"/>
<dbReference type="STRING" id="1359163.NLO413_0244"/>